<dbReference type="CDD" id="cd13964">
    <property type="entry name" value="PT_UbiA_1"/>
    <property type="match status" value="1"/>
</dbReference>
<evidence type="ECO:0000313" key="7">
    <source>
        <dbReference type="EMBL" id="TWU55641.1"/>
    </source>
</evidence>
<dbReference type="GO" id="GO:0016020">
    <property type="term" value="C:membrane"/>
    <property type="evidence" value="ECO:0007669"/>
    <property type="project" value="UniProtKB-SubCell"/>
</dbReference>
<proteinExistence type="predicted"/>
<organism evidence="7 8">
    <name type="scientific">Rubripirellula reticaptiva</name>
    <dbReference type="NCBI Taxonomy" id="2528013"/>
    <lineage>
        <taxon>Bacteria</taxon>
        <taxon>Pseudomonadati</taxon>
        <taxon>Planctomycetota</taxon>
        <taxon>Planctomycetia</taxon>
        <taxon>Pirellulales</taxon>
        <taxon>Pirellulaceae</taxon>
        <taxon>Rubripirellula</taxon>
    </lineage>
</organism>
<dbReference type="PANTHER" id="PTHR42723:SF1">
    <property type="entry name" value="CHLOROPHYLL SYNTHASE, CHLOROPLASTIC"/>
    <property type="match status" value="1"/>
</dbReference>
<feature type="transmembrane region" description="Helical" evidence="6">
    <location>
        <begin position="120"/>
        <end position="139"/>
    </location>
</feature>
<comment type="subcellular location">
    <subcellularLocation>
        <location evidence="1">Membrane</location>
        <topology evidence="1">Multi-pass membrane protein</topology>
    </subcellularLocation>
</comment>
<feature type="transmembrane region" description="Helical" evidence="6">
    <location>
        <begin position="328"/>
        <end position="348"/>
    </location>
</feature>
<dbReference type="Gene3D" id="1.10.357.140">
    <property type="entry name" value="UbiA prenyltransferase"/>
    <property type="match status" value="1"/>
</dbReference>
<dbReference type="Pfam" id="PF01040">
    <property type="entry name" value="UbiA"/>
    <property type="match status" value="1"/>
</dbReference>
<feature type="transmembrane region" description="Helical" evidence="6">
    <location>
        <begin position="177"/>
        <end position="200"/>
    </location>
</feature>
<gene>
    <name evidence="7" type="ORF">Poly59_19410</name>
</gene>
<sequence length="349" mass="36436">MLPAPCFRASKVVCDSLSSSTSPASAPGPSSSSRSTLFHWAQLVRLPNVFTVLADVSAAFLLVAHGPTPLPRFLAVVIAGVALYWAGMILNDVFDVVQDKAQRSTRPLAAGAIPISQAKFAGWLLLGLGVAIGAASGYLPGGDSYPVTWFPAAISVLLAIMIVAYDGPLKKTPLAPMAMGGCRVLSFLLGASPLFALTIGQPPFPQYVVGIAMAFGVYIMGLTTMARREAVGGPSHNLPMGLIVTVLGCVMLAFAPQLARGANMGWTVSTRDIFPLMMGTIAFPVVVRAIRAVRTPTPMNIQMAIRVGILSVIPLAAAYAYLGAGSGWALAIFALVVPSMILGTRLRVT</sequence>
<evidence type="ECO:0000256" key="2">
    <source>
        <dbReference type="ARBA" id="ARBA00022475"/>
    </source>
</evidence>
<reference evidence="7 8" key="1">
    <citation type="submission" date="2019-02" db="EMBL/GenBank/DDBJ databases">
        <title>Deep-cultivation of Planctomycetes and their phenomic and genomic characterization uncovers novel biology.</title>
        <authorList>
            <person name="Wiegand S."/>
            <person name="Jogler M."/>
            <person name="Boedeker C."/>
            <person name="Pinto D."/>
            <person name="Vollmers J."/>
            <person name="Rivas-Marin E."/>
            <person name="Kohn T."/>
            <person name="Peeters S.H."/>
            <person name="Heuer A."/>
            <person name="Rast P."/>
            <person name="Oberbeckmann S."/>
            <person name="Bunk B."/>
            <person name="Jeske O."/>
            <person name="Meyerdierks A."/>
            <person name="Storesund J.E."/>
            <person name="Kallscheuer N."/>
            <person name="Luecker S."/>
            <person name="Lage O.M."/>
            <person name="Pohl T."/>
            <person name="Merkel B.J."/>
            <person name="Hornburger P."/>
            <person name="Mueller R.-W."/>
            <person name="Bruemmer F."/>
            <person name="Labrenz M."/>
            <person name="Spormann A.M."/>
            <person name="Op Den Camp H."/>
            <person name="Overmann J."/>
            <person name="Amann R."/>
            <person name="Jetten M.S.M."/>
            <person name="Mascher T."/>
            <person name="Medema M.H."/>
            <person name="Devos D.P."/>
            <person name="Kaster A.-K."/>
            <person name="Ovreas L."/>
            <person name="Rohde M."/>
            <person name="Galperin M.Y."/>
            <person name="Jogler C."/>
        </authorList>
    </citation>
    <scope>NUCLEOTIDE SEQUENCE [LARGE SCALE GENOMIC DNA]</scope>
    <source>
        <strain evidence="7 8">Poly59</strain>
    </source>
</reference>
<evidence type="ECO:0000256" key="3">
    <source>
        <dbReference type="ARBA" id="ARBA00022692"/>
    </source>
</evidence>
<accession>A0A5C6F804</accession>
<dbReference type="InterPro" id="IPR044878">
    <property type="entry name" value="UbiA_sf"/>
</dbReference>
<dbReference type="GO" id="GO:0016765">
    <property type="term" value="F:transferase activity, transferring alkyl or aryl (other than methyl) groups"/>
    <property type="evidence" value="ECO:0007669"/>
    <property type="project" value="InterPro"/>
</dbReference>
<feature type="transmembrane region" description="Helical" evidence="6">
    <location>
        <begin position="238"/>
        <end position="258"/>
    </location>
</feature>
<feature type="transmembrane region" description="Helical" evidence="6">
    <location>
        <begin position="273"/>
        <end position="291"/>
    </location>
</feature>
<keyword evidence="5 6" id="KW-0472">Membrane</keyword>
<comment type="caution">
    <text evidence="7">The sequence shown here is derived from an EMBL/GenBank/DDBJ whole genome shotgun (WGS) entry which is preliminary data.</text>
</comment>
<keyword evidence="4 6" id="KW-1133">Transmembrane helix</keyword>
<dbReference type="EMBL" id="SJPX01000002">
    <property type="protein sequence ID" value="TWU55641.1"/>
    <property type="molecule type" value="Genomic_DNA"/>
</dbReference>
<feature type="transmembrane region" description="Helical" evidence="6">
    <location>
        <begin position="70"/>
        <end position="90"/>
    </location>
</feature>
<evidence type="ECO:0000256" key="6">
    <source>
        <dbReference type="SAM" id="Phobius"/>
    </source>
</evidence>
<dbReference type="Proteomes" id="UP000317977">
    <property type="component" value="Unassembled WGS sequence"/>
</dbReference>
<feature type="transmembrane region" description="Helical" evidence="6">
    <location>
        <begin position="303"/>
        <end position="322"/>
    </location>
</feature>
<protein>
    <submittedName>
        <fullName evidence="7">Prenyltransferase</fullName>
    </submittedName>
</protein>
<dbReference type="InterPro" id="IPR050475">
    <property type="entry name" value="Prenyltransferase_related"/>
</dbReference>
<keyword evidence="3 6" id="KW-0812">Transmembrane</keyword>
<feature type="transmembrane region" description="Helical" evidence="6">
    <location>
        <begin position="145"/>
        <end position="165"/>
    </location>
</feature>
<dbReference type="AlphaFoldDB" id="A0A5C6F804"/>
<dbReference type="InterPro" id="IPR000537">
    <property type="entry name" value="UbiA_prenyltransferase"/>
</dbReference>
<evidence type="ECO:0000256" key="5">
    <source>
        <dbReference type="ARBA" id="ARBA00023136"/>
    </source>
</evidence>
<feature type="transmembrane region" description="Helical" evidence="6">
    <location>
        <begin position="206"/>
        <end position="226"/>
    </location>
</feature>
<keyword evidence="8" id="KW-1185">Reference proteome</keyword>
<dbReference type="PANTHER" id="PTHR42723">
    <property type="entry name" value="CHLOROPHYLL SYNTHASE"/>
    <property type="match status" value="1"/>
</dbReference>
<keyword evidence="2" id="KW-1003">Cell membrane</keyword>
<evidence type="ECO:0000256" key="4">
    <source>
        <dbReference type="ARBA" id="ARBA00022989"/>
    </source>
</evidence>
<name>A0A5C6F804_9BACT</name>
<keyword evidence="7" id="KW-0808">Transferase</keyword>
<evidence type="ECO:0000313" key="8">
    <source>
        <dbReference type="Proteomes" id="UP000317977"/>
    </source>
</evidence>
<feature type="transmembrane region" description="Helical" evidence="6">
    <location>
        <begin position="43"/>
        <end position="64"/>
    </location>
</feature>
<evidence type="ECO:0000256" key="1">
    <source>
        <dbReference type="ARBA" id="ARBA00004141"/>
    </source>
</evidence>